<accession>A0A7W2HGJ4</accession>
<dbReference type="GO" id="GO:0032259">
    <property type="term" value="P:methylation"/>
    <property type="evidence" value="ECO:0007669"/>
    <property type="project" value="UniProtKB-KW"/>
</dbReference>
<dbReference type="EMBL" id="JACEQY010000015">
    <property type="protein sequence ID" value="MBA4862784.1"/>
    <property type="molecule type" value="Genomic_DNA"/>
</dbReference>
<keyword evidence="3 5" id="KW-1133">Transmembrane helix</keyword>
<comment type="subcellular location">
    <subcellularLocation>
        <location evidence="1">Membrane</location>
        <topology evidence="1">Multi-pass membrane protein</topology>
    </subcellularLocation>
</comment>
<keyword evidence="6" id="KW-0489">Methyltransferase</keyword>
<keyword evidence="6" id="KW-0808">Transferase</keyword>
<feature type="transmembrane region" description="Helical" evidence="5">
    <location>
        <begin position="70"/>
        <end position="90"/>
    </location>
</feature>
<keyword evidence="4 5" id="KW-0472">Membrane</keyword>
<dbReference type="InterPro" id="IPR007269">
    <property type="entry name" value="ICMT_MeTrfase"/>
</dbReference>
<protein>
    <submittedName>
        <fullName evidence="6">Isoprenylcysteine carboxyl methyltransferase family protein</fullName>
    </submittedName>
</protein>
<evidence type="ECO:0000256" key="3">
    <source>
        <dbReference type="ARBA" id="ARBA00022989"/>
    </source>
</evidence>
<keyword evidence="2 5" id="KW-0812">Transmembrane</keyword>
<evidence type="ECO:0000256" key="4">
    <source>
        <dbReference type="ARBA" id="ARBA00023136"/>
    </source>
</evidence>
<evidence type="ECO:0000313" key="6">
    <source>
        <dbReference type="EMBL" id="MBA4862784.1"/>
    </source>
</evidence>
<dbReference type="AlphaFoldDB" id="A0A7W2HGJ4"/>
<name>A0A7W2HGJ4_9ACTN</name>
<dbReference type="Pfam" id="PF04140">
    <property type="entry name" value="ICMT"/>
    <property type="match status" value="1"/>
</dbReference>
<dbReference type="InterPro" id="IPR052527">
    <property type="entry name" value="Metal_cation-efflux_comp"/>
</dbReference>
<sequence>MIWYTLLIGAVAVERLAELAVARRNRRWSLAHGAIEAGQRHYPAMVLLHTGLLAGCLAEVWAAGRSFVPFVGWPMLAVVIAAQGLRWWCIATLGRRWNTRVIVIPGMALVTNGPYRWLRHPNYAAVAVEGVALPLVHNAWMTAVAFTVCNTALLTVRIHCEDAALASASASASASAGAARIDRVTG</sequence>
<evidence type="ECO:0000256" key="2">
    <source>
        <dbReference type="ARBA" id="ARBA00022692"/>
    </source>
</evidence>
<feature type="transmembrane region" description="Helical" evidence="5">
    <location>
        <begin position="42"/>
        <end position="64"/>
    </location>
</feature>
<evidence type="ECO:0000313" key="7">
    <source>
        <dbReference type="Proteomes" id="UP000586976"/>
    </source>
</evidence>
<dbReference type="GO" id="GO:0016020">
    <property type="term" value="C:membrane"/>
    <property type="evidence" value="ECO:0007669"/>
    <property type="project" value="UniProtKB-SubCell"/>
</dbReference>
<comment type="caution">
    <text evidence="6">The sequence shown here is derived from an EMBL/GenBank/DDBJ whole genome shotgun (WGS) entry which is preliminary data.</text>
</comment>
<dbReference type="GO" id="GO:0004671">
    <property type="term" value="F:protein C-terminal S-isoprenylcysteine carboxyl O-methyltransferase activity"/>
    <property type="evidence" value="ECO:0007669"/>
    <property type="project" value="InterPro"/>
</dbReference>
<dbReference type="PANTHER" id="PTHR43847:SF1">
    <property type="entry name" value="BLL3993 PROTEIN"/>
    <property type="match status" value="1"/>
</dbReference>
<reference evidence="6 7" key="1">
    <citation type="submission" date="2020-07" db="EMBL/GenBank/DDBJ databases">
        <title>Streptomyces isolated from Indian soil.</title>
        <authorList>
            <person name="Mandal S."/>
            <person name="Maiti P.K."/>
        </authorList>
    </citation>
    <scope>NUCLEOTIDE SEQUENCE [LARGE SCALE GENOMIC DNA]</scope>
    <source>
        <strain evidence="6 7">PSKA54</strain>
    </source>
</reference>
<evidence type="ECO:0000256" key="1">
    <source>
        <dbReference type="ARBA" id="ARBA00004141"/>
    </source>
</evidence>
<organism evidence="6 7">
    <name type="scientific">Streptomyces himalayensis subsp. aureolus</name>
    <dbReference type="NCBI Taxonomy" id="2758039"/>
    <lineage>
        <taxon>Bacteria</taxon>
        <taxon>Bacillati</taxon>
        <taxon>Actinomycetota</taxon>
        <taxon>Actinomycetes</taxon>
        <taxon>Kitasatosporales</taxon>
        <taxon>Streptomycetaceae</taxon>
        <taxon>Streptomyces</taxon>
        <taxon>Streptomyces himalayensis</taxon>
    </lineage>
</organism>
<gene>
    <name evidence="6" type="ORF">H1V43_15540</name>
</gene>
<dbReference type="RefSeq" id="WP_181864567.1">
    <property type="nucleotide sequence ID" value="NZ_JACEQY010000015.1"/>
</dbReference>
<dbReference type="Proteomes" id="UP000586976">
    <property type="component" value="Unassembled WGS sequence"/>
</dbReference>
<proteinExistence type="predicted"/>
<dbReference type="PANTHER" id="PTHR43847">
    <property type="entry name" value="BLL3993 PROTEIN"/>
    <property type="match status" value="1"/>
</dbReference>
<evidence type="ECO:0000256" key="5">
    <source>
        <dbReference type="SAM" id="Phobius"/>
    </source>
</evidence>
<keyword evidence="7" id="KW-1185">Reference proteome</keyword>
<dbReference type="Gene3D" id="1.20.120.1630">
    <property type="match status" value="1"/>
</dbReference>